<keyword evidence="1" id="KW-0540">Nuclease</keyword>
<gene>
    <name evidence="8" type="ORF">SCP_1701000</name>
</gene>
<sequence length="512" mass="57455">MAKRKHIIAPRSIPDIEVPVDAVTQSETVVLRRSARVKKSVTYTEVTLTADAEANEVGVESPLTDLEEAEESPTKKRMRRGKNEEPVVYDIPPVVQKETAFKGRLGYACLNTILRALKPNPVFCSRTCRMETIRKNGLQYAKDLGLQNSRDLIKIIQWNEDNNIRFFRVSSEMFPFASHSIHGYSLEYAAKELKAAGDLAKRFGHRLTAHPGQFTQLASPHENVITASVRELDYHCQMLRYMELDKDSVIILHMGGVYGDKPATLERFRETFRTRLTQEMRDRIVLENDEMCYSADELLPVCRELEIPLVFDYHHNWINPSTHPLAELLPQILATWAPRGIRPKQHLSEPRPGAQTVMEKRAHADRCAGLPLDLPVDMDLMIEAKDKEQAVLHLYRIYSLASVIHENLRPEKPPKPFVRRGDSSANVDPNADSDVALGIDAEPEVTAGVDAEPGTVTVDEPPLMEGAANADASTVLPVLRKRKRAANSRVVALEALETDSSEMAEVVGLHVN</sequence>
<dbReference type="STRING" id="139825.A0A401H5Q8"/>
<keyword evidence="9" id="KW-1185">Reference proteome</keyword>
<keyword evidence="2 8" id="KW-0255">Endonuclease</keyword>
<dbReference type="OrthoDB" id="541883at2759"/>
<evidence type="ECO:0000256" key="3">
    <source>
        <dbReference type="ARBA" id="ARBA00022763"/>
    </source>
</evidence>
<protein>
    <submittedName>
        <fullName evidence="8">UV-damage endonuclease</fullName>
    </submittedName>
</protein>
<dbReference type="NCBIfam" id="TIGR00629">
    <property type="entry name" value="uvde"/>
    <property type="match status" value="1"/>
</dbReference>
<dbReference type="GO" id="GO:0009411">
    <property type="term" value="P:response to UV"/>
    <property type="evidence" value="ECO:0007669"/>
    <property type="project" value="InterPro"/>
</dbReference>
<dbReference type="Gene3D" id="3.20.20.150">
    <property type="entry name" value="Divalent-metal-dependent TIM barrel enzymes"/>
    <property type="match status" value="1"/>
</dbReference>
<dbReference type="InterPro" id="IPR004601">
    <property type="entry name" value="UvdE"/>
</dbReference>
<feature type="region of interest" description="Disordered" evidence="7">
    <location>
        <begin position="59"/>
        <end position="81"/>
    </location>
</feature>
<dbReference type="GO" id="GO:0005739">
    <property type="term" value="C:mitochondrion"/>
    <property type="evidence" value="ECO:0007669"/>
    <property type="project" value="TreeGrafter"/>
</dbReference>
<dbReference type="FunCoup" id="A0A401H5Q8">
    <property type="interactions" value="364"/>
</dbReference>
<dbReference type="GeneID" id="38786692"/>
<evidence type="ECO:0000313" key="9">
    <source>
        <dbReference type="Proteomes" id="UP000287166"/>
    </source>
</evidence>
<keyword evidence="3" id="KW-0227">DNA damage</keyword>
<dbReference type="GO" id="GO:0043504">
    <property type="term" value="P:mitochondrial DNA repair"/>
    <property type="evidence" value="ECO:0007669"/>
    <property type="project" value="TreeGrafter"/>
</dbReference>
<keyword evidence="4" id="KW-0228">DNA excision</keyword>
<dbReference type="Pfam" id="PF03851">
    <property type="entry name" value="UvdE"/>
    <property type="match status" value="1"/>
</dbReference>
<evidence type="ECO:0000256" key="5">
    <source>
        <dbReference type="ARBA" id="ARBA00022801"/>
    </source>
</evidence>
<dbReference type="GO" id="GO:0006289">
    <property type="term" value="P:nucleotide-excision repair"/>
    <property type="evidence" value="ECO:0007669"/>
    <property type="project" value="InterPro"/>
</dbReference>
<evidence type="ECO:0000256" key="7">
    <source>
        <dbReference type="SAM" id="MobiDB-lite"/>
    </source>
</evidence>
<dbReference type="RefSeq" id="XP_027620688.1">
    <property type="nucleotide sequence ID" value="XM_027764887.1"/>
</dbReference>
<dbReference type="GO" id="GO:0016787">
    <property type="term" value="F:hydrolase activity"/>
    <property type="evidence" value="ECO:0007669"/>
    <property type="project" value="UniProtKB-KW"/>
</dbReference>
<comment type="caution">
    <text evidence="8">The sequence shown here is derived from an EMBL/GenBank/DDBJ whole genome shotgun (WGS) entry which is preliminary data.</text>
</comment>
<dbReference type="GO" id="GO:0004519">
    <property type="term" value="F:endonuclease activity"/>
    <property type="evidence" value="ECO:0007669"/>
    <property type="project" value="UniProtKB-KW"/>
</dbReference>
<dbReference type="Proteomes" id="UP000287166">
    <property type="component" value="Unassembled WGS sequence"/>
</dbReference>
<accession>A0A401H5Q8</accession>
<dbReference type="AlphaFoldDB" id="A0A401H5Q8"/>
<dbReference type="PANTHER" id="PTHR31290">
    <property type="entry name" value="UV-DAMAGE ENDONUCLEASE"/>
    <property type="match status" value="1"/>
</dbReference>
<name>A0A401H5Q8_9APHY</name>
<dbReference type="EMBL" id="BFAD01000017">
    <property type="protein sequence ID" value="GBE89775.1"/>
    <property type="molecule type" value="Genomic_DNA"/>
</dbReference>
<dbReference type="PANTHER" id="PTHR31290:SF5">
    <property type="entry name" value="UV-DAMAGE ENDONUCLEASE"/>
    <property type="match status" value="1"/>
</dbReference>
<proteinExistence type="predicted"/>
<evidence type="ECO:0000256" key="4">
    <source>
        <dbReference type="ARBA" id="ARBA00022769"/>
    </source>
</evidence>
<keyword evidence="6" id="KW-0234">DNA repair</keyword>
<evidence type="ECO:0000313" key="8">
    <source>
        <dbReference type="EMBL" id="GBE89775.1"/>
    </source>
</evidence>
<evidence type="ECO:0000256" key="6">
    <source>
        <dbReference type="ARBA" id="ARBA00023204"/>
    </source>
</evidence>
<dbReference type="GO" id="GO:0005634">
    <property type="term" value="C:nucleus"/>
    <property type="evidence" value="ECO:0007669"/>
    <property type="project" value="TreeGrafter"/>
</dbReference>
<evidence type="ECO:0000256" key="2">
    <source>
        <dbReference type="ARBA" id="ARBA00022759"/>
    </source>
</evidence>
<organism evidence="8 9">
    <name type="scientific">Sparassis crispa</name>
    <dbReference type="NCBI Taxonomy" id="139825"/>
    <lineage>
        <taxon>Eukaryota</taxon>
        <taxon>Fungi</taxon>
        <taxon>Dikarya</taxon>
        <taxon>Basidiomycota</taxon>
        <taxon>Agaricomycotina</taxon>
        <taxon>Agaricomycetes</taxon>
        <taxon>Polyporales</taxon>
        <taxon>Sparassidaceae</taxon>
        <taxon>Sparassis</taxon>
    </lineage>
</organism>
<evidence type="ECO:0000256" key="1">
    <source>
        <dbReference type="ARBA" id="ARBA00022722"/>
    </source>
</evidence>
<reference evidence="8 9" key="1">
    <citation type="journal article" date="2018" name="Sci. Rep.">
        <title>Genome sequence of the cauliflower mushroom Sparassis crispa (Hanabiratake) and its association with beneficial usage.</title>
        <authorList>
            <person name="Kiyama R."/>
            <person name="Furutani Y."/>
            <person name="Kawaguchi K."/>
            <person name="Nakanishi T."/>
        </authorList>
    </citation>
    <scope>NUCLEOTIDE SEQUENCE [LARGE SCALE GENOMIC DNA]</scope>
</reference>
<keyword evidence="5" id="KW-0378">Hydrolase</keyword>
<dbReference type="InterPro" id="IPR036237">
    <property type="entry name" value="Xyl_isomerase-like_sf"/>
</dbReference>
<dbReference type="InParanoid" id="A0A401H5Q8"/>
<dbReference type="SUPFAM" id="SSF51658">
    <property type="entry name" value="Xylose isomerase-like"/>
    <property type="match status" value="1"/>
</dbReference>